<dbReference type="SUPFAM" id="SSF52317">
    <property type="entry name" value="Class I glutamine amidotransferase-like"/>
    <property type="match status" value="1"/>
</dbReference>
<evidence type="ECO:0008006" key="4">
    <source>
        <dbReference type="Google" id="ProtNLM"/>
    </source>
</evidence>
<comment type="caution">
    <text evidence="2">The sequence shown here is derived from an EMBL/GenBank/DDBJ whole genome shotgun (WGS) entry which is preliminary data.</text>
</comment>
<accession>A0A432WSM3</accession>
<dbReference type="EMBL" id="PIPP01000003">
    <property type="protein sequence ID" value="RUO36770.1"/>
    <property type="molecule type" value="Genomic_DNA"/>
</dbReference>
<evidence type="ECO:0000256" key="1">
    <source>
        <dbReference type="SAM" id="SignalP"/>
    </source>
</evidence>
<dbReference type="Gene3D" id="3.40.50.880">
    <property type="match status" value="1"/>
</dbReference>
<dbReference type="Proteomes" id="UP000286934">
    <property type="component" value="Unassembled WGS sequence"/>
</dbReference>
<dbReference type="CDD" id="cd03145">
    <property type="entry name" value="GAT1_cyanophycinase"/>
    <property type="match status" value="1"/>
</dbReference>
<keyword evidence="3" id="KW-1185">Reference proteome</keyword>
<evidence type="ECO:0000313" key="3">
    <source>
        <dbReference type="Proteomes" id="UP000286934"/>
    </source>
</evidence>
<evidence type="ECO:0000313" key="2">
    <source>
        <dbReference type="EMBL" id="RUO36770.1"/>
    </source>
</evidence>
<dbReference type="OrthoDB" id="9799980at2"/>
<feature type="signal peptide" evidence="1">
    <location>
        <begin position="1"/>
        <end position="25"/>
    </location>
</feature>
<organism evidence="2 3">
    <name type="scientific">Aliidiomarina shirensis</name>
    <dbReference type="NCBI Taxonomy" id="1048642"/>
    <lineage>
        <taxon>Bacteria</taxon>
        <taxon>Pseudomonadati</taxon>
        <taxon>Pseudomonadota</taxon>
        <taxon>Gammaproteobacteria</taxon>
        <taxon>Alteromonadales</taxon>
        <taxon>Idiomarinaceae</taxon>
        <taxon>Aliidiomarina</taxon>
    </lineage>
</organism>
<dbReference type="PANTHER" id="PTHR36175">
    <property type="entry name" value="CYANOPHYCINASE"/>
    <property type="match status" value="1"/>
</dbReference>
<dbReference type="InterPro" id="IPR029062">
    <property type="entry name" value="Class_I_gatase-like"/>
</dbReference>
<dbReference type="PANTHER" id="PTHR36175:SF1">
    <property type="entry name" value="CYANOPHYCINASE"/>
    <property type="match status" value="1"/>
</dbReference>
<dbReference type="RefSeq" id="WP_126807511.1">
    <property type="nucleotide sequence ID" value="NZ_PIPP01000003.1"/>
</dbReference>
<gene>
    <name evidence="2" type="ORF">CWE13_07930</name>
</gene>
<sequence length="565" mass="62209">MFVVKRFKWLLSLLFIFTFTVVAEAEPSAGNVEKVEWNLMLVGGSMNTCSSISAGRCSDESWIDSATMRTITYADFREENIQRILAESNWSGSSETRQKTAEMLNAAKRRFSDNSTTMSDFSAFFRELYPNLWRDITTPQWYLIRDHLQASEAQDAPEVSRPDLSKQPEGADLFLTFANRARQLAEAENQEPLVLVVTASGRDSFDAVDFYLETFRVQGVSAEWLPIDAAFGHAVAANECDALPEYRGQYQQSFARERVYPWLAEIQKRACENPESLLDLVERAHGVFINGGDQSLTRQAFFKPDGSPTNWLNSIRARVFSGQMIAGGTSAGTAVMSGNPMITNGSSDAGLREGAFAMTQPPAADCARFDSCKPAVSADSLTYNREGGLDLFPFGILDTHFSERGRQGRLLALQIATEAPFAVGVDETTALLVNTYSGDFRVQGAHGVFVQAHPDRTDTGLLARFSYLRNGTSGKFSKEDGIVEIAFNTQAQGDSGASGSSQFLRDRSITSALQACAPESEPAHYFQEYNGISVLLAFDQFTRTANEKDGCEVVNGIIHFAVEDD</sequence>
<proteinExistence type="predicted"/>
<dbReference type="AlphaFoldDB" id="A0A432WSM3"/>
<name>A0A432WSM3_9GAMM</name>
<reference evidence="3" key="1">
    <citation type="journal article" date="2018" name="Front. Microbiol.">
        <title>Genome-Based Analysis Reveals the Taxonomy and Diversity of the Family Idiomarinaceae.</title>
        <authorList>
            <person name="Liu Y."/>
            <person name="Lai Q."/>
            <person name="Shao Z."/>
        </authorList>
    </citation>
    <scope>NUCLEOTIDE SEQUENCE [LARGE SCALE GENOMIC DNA]</scope>
    <source>
        <strain evidence="3">AIS</strain>
    </source>
</reference>
<keyword evidence="1" id="KW-0732">Signal</keyword>
<feature type="chain" id="PRO_5019441068" description="Cyanophycinase" evidence="1">
    <location>
        <begin position="26"/>
        <end position="565"/>
    </location>
</feature>
<protein>
    <recommendedName>
        <fullName evidence="4">Cyanophycinase</fullName>
    </recommendedName>
</protein>